<dbReference type="PANTHER" id="PTHR10183:SF379">
    <property type="entry name" value="CALPAIN-5"/>
    <property type="match status" value="1"/>
</dbReference>
<feature type="region of interest" description="Disordered" evidence="6">
    <location>
        <begin position="1"/>
        <end position="34"/>
    </location>
</feature>
<evidence type="ECO:0000256" key="5">
    <source>
        <dbReference type="PROSITE-ProRule" id="PRU00239"/>
    </source>
</evidence>
<dbReference type="Proteomes" id="UP000683360">
    <property type="component" value="Unassembled WGS sequence"/>
</dbReference>
<organism evidence="8 9">
    <name type="scientific">Mytilus edulis</name>
    <name type="common">Blue mussel</name>
    <dbReference type="NCBI Taxonomy" id="6550"/>
    <lineage>
        <taxon>Eukaryota</taxon>
        <taxon>Metazoa</taxon>
        <taxon>Spiralia</taxon>
        <taxon>Lophotrochozoa</taxon>
        <taxon>Mollusca</taxon>
        <taxon>Bivalvia</taxon>
        <taxon>Autobranchia</taxon>
        <taxon>Pteriomorphia</taxon>
        <taxon>Mytilida</taxon>
        <taxon>Mytiloidea</taxon>
        <taxon>Mytilidae</taxon>
        <taxon>Mytilinae</taxon>
        <taxon>Mytilus</taxon>
    </lineage>
</organism>
<feature type="compositionally biased region" description="Polar residues" evidence="6">
    <location>
        <begin position="1"/>
        <end position="17"/>
    </location>
</feature>
<dbReference type="EMBL" id="CAJPWZ010001767">
    <property type="protein sequence ID" value="CAG2222769.1"/>
    <property type="molecule type" value="Genomic_DNA"/>
</dbReference>
<dbReference type="PRINTS" id="PR00704">
    <property type="entry name" value="CALPAIN"/>
</dbReference>
<keyword evidence="9" id="KW-1185">Reference proteome</keyword>
<evidence type="ECO:0000256" key="6">
    <source>
        <dbReference type="SAM" id="MobiDB-lite"/>
    </source>
</evidence>
<evidence type="ECO:0000256" key="4">
    <source>
        <dbReference type="ARBA" id="ARBA00022807"/>
    </source>
</evidence>
<keyword evidence="4" id="KW-0788">Thiol protease</keyword>
<feature type="domain" description="Calpain catalytic" evidence="7">
    <location>
        <begin position="127"/>
        <end position="192"/>
    </location>
</feature>
<evidence type="ECO:0000313" key="8">
    <source>
        <dbReference type="EMBL" id="CAG2222769.1"/>
    </source>
</evidence>
<comment type="similarity">
    <text evidence="1">Belongs to the peptidase C2 family.</text>
</comment>
<feature type="compositionally biased region" description="Gly residues" evidence="6">
    <location>
        <begin position="67"/>
        <end position="80"/>
    </location>
</feature>
<dbReference type="GO" id="GO:0005737">
    <property type="term" value="C:cytoplasm"/>
    <property type="evidence" value="ECO:0007669"/>
    <property type="project" value="TreeGrafter"/>
</dbReference>
<evidence type="ECO:0000256" key="3">
    <source>
        <dbReference type="ARBA" id="ARBA00022801"/>
    </source>
</evidence>
<dbReference type="PROSITE" id="PS50203">
    <property type="entry name" value="CALPAIN_CAT"/>
    <property type="match status" value="1"/>
</dbReference>
<dbReference type="InterPro" id="IPR022684">
    <property type="entry name" value="Calpain_cysteine_protease"/>
</dbReference>
<evidence type="ECO:0000256" key="1">
    <source>
        <dbReference type="ARBA" id="ARBA00007623"/>
    </source>
</evidence>
<evidence type="ECO:0000259" key="7">
    <source>
        <dbReference type="PROSITE" id="PS50203"/>
    </source>
</evidence>
<feature type="region of interest" description="Disordered" evidence="6">
    <location>
        <begin position="67"/>
        <end position="111"/>
    </location>
</feature>
<protein>
    <recommendedName>
        <fullName evidence="7">Calpain catalytic domain-containing protein</fullName>
    </recommendedName>
</protein>
<evidence type="ECO:0000313" key="9">
    <source>
        <dbReference type="Proteomes" id="UP000683360"/>
    </source>
</evidence>
<dbReference type="AlphaFoldDB" id="A0A8S3SX46"/>
<dbReference type="PANTHER" id="PTHR10183">
    <property type="entry name" value="CALPAIN"/>
    <property type="match status" value="1"/>
</dbReference>
<dbReference type="OrthoDB" id="424753at2759"/>
<dbReference type="InterPro" id="IPR001300">
    <property type="entry name" value="Peptidase_C2_calpain_cat"/>
</dbReference>
<name>A0A8S3SX46_MYTED</name>
<proteinExistence type="inferred from homology"/>
<dbReference type="GO" id="GO:0004198">
    <property type="term" value="F:calcium-dependent cysteine-type endopeptidase activity"/>
    <property type="evidence" value="ECO:0007669"/>
    <property type="project" value="InterPro"/>
</dbReference>
<keyword evidence="2" id="KW-0645">Protease</keyword>
<keyword evidence="3" id="KW-0378">Hydrolase</keyword>
<dbReference type="GO" id="GO:0006508">
    <property type="term" value="P:proteolysis"/>
    <property type="evidence" value="ECO:0007669"/>
    <property type="project" value="UniProtKB-KW"/>
</dbReference>
<evidence type="ECO:0000256" key="2">
    <source>
        <dbReference type="ARBA" id="ARBA00022670"/>
    </source>
</evidence>
<reference evidence="8" key="1">
    <citation type="submission" date="2021-03" db="EMBL/GenBank/DDBJ databases">
        <authorList>
            <person name="Bekaert M."/>
        </authorList>
    </citation>
    <scope>NUCLEOTIDE SEQUENCE</scope>
</reference>
<gene>
    <name evidence="8" type="ORF">MEDL_36046</name>
</gene>
<comment type="caution">
    <text evidence="8">The sequence shown here is derived from an EMBL/GenBank/DDBJ whole genome shotgun (WGS) entry which is preliminary data.</text>
</comment>
<accession>A0A8S3SX46</accession>
<comment type="caution">
    <text evidence="5">Lacks conserved residue(s) required for the propagation of feature annotation.</text>
</comment>
<dbReference type="InterPro" id="IPR038765">
    <property type="entry name" value="Papain-like_cys_pep_sf"/>
</dbReference>
<sequence length="192" mass="21026">MNFFKSATRTVRTTTDDGSGPRTETKTYSFGDDGPSIGYGGGGNIDIGFGQQFGGGKKSFNISNFIGGGGGSDGGSGGGRRTCIRQPSQRPQVGGRASRKEKKNPFSGLNNQSYDNIKKMCLEEGILFEDPEFPAQDDSIFFSRAPNRPFVWKRPVEYADEQVYSIRKLFLVHKITTSRLRKTDSIGNDESL</sequence>
<dbReference type="SUPFAM" id="SSF54001">
    <property type="entry name" value="Cysteine proteinases"/>
    <property type="match status" value="1"/>
</dbReference>